<evidence type="ECO:0000313" key="12">
    <source>
        <dbReference type="EMBL" id="KAH7443556.1"/>
    </source>
</evidence>
<dbReference type="InterPro" id="IPR017871">
    <property type="entry name" value="ABC_transporter-like_CS"/>
</dbReference>
<dbReference type="InterPro" id="IPR056788">
    <property type="entry name" value="ABCA2/9/11_C"/>
</dbReference>
<keyword evidence="4" id="KW-0150">Chloroplast</keyword>
<dbReference type="SMART" id="SM00382">
    <property type="entry name" value="AAA"/>
    <property type="match status" value="1"/>
</dbReference>
<keyword evidence="5 10" id="KW-0812">Transmembrane</keyword>
<protein>
    <recommendedName>
        <fullName evidence="11">ABC transporter domain-containing protein</fullName>
    </recommendedName>
</protein>
<dbReference type="GO" id="GO:0016887">
    <property type="term" value="F:ATP hydrolysis activity"/>
    <property type="evidence" value="ECO:0007669"/>
    <property type="project" value="InterPro"/>
</dbReference>
<dbReference type="InterPro" id="IPR027417">
    <property type="entry name" value="P-loop_NTPase"/>
</dbReference>
<keyword evidence="13" id="KW-1185">Reference proteome</keyword>
<evidence type="ECO:0000256" key="7">
    <source>
        <dbReference type="ARBA" id="ARBA00022840"/>
    </source>
</evidence>
<dbReference type="FunFam" id="3.40.50.300:FF:000665">
    <property type="entry name" value="ABC transporter A family member 2"/>
    <property type="match status" value="1"/>
</dbReference>
<dbReference type="PANTHER" id="PTHR19229:SF205">
    <property type="entry name" value="ABC TRANSPORTER A FAMILY MEMBER 1-RELATED"/>
    <property type="match status" value="1"/>
</dbReference>
<accession>A0A8T2VC54</accession>
<dbReference type="EMBL" id="CM035407">
    <property type="protein sequence ID" value="KAH7443556.1"/>
    <property type="molecule type" value="Genomic_DNA"/>
</dbReference>
<dbReference type="AlphaFoldDB" id="A0A8T2VC54"/>
<dbReference type="InterPro" id="IPR003593">
    <property type="entry name" value="AAA+_ATPase"/>
</dbReference>
<dbReference type="GO" id="GO:0005319">
    <property type="term" value="F:lipid transporter activity"/>
    <property type="evidence" value="ECO:0007669"/>
    <property type="project" value="TreeGrafter"/>
</dbReference>
<keyword evidence="4" id="KW-0934">Plastid</keyword>
<reference evidence="12" key="1">
    <citation type="submission" date="2021-08" db="EMBL/GenBank/DDBJ databases">
        <title>WGS assembly of Ceratopteris richardii.</title>
        <authorList>
            <person name="Marchant D.B."/>
            <person name="Chen G."/>
            <person name="Jenkins J."/>
            <person name="Shu S."/>
            <person name="Leebens-Mack J."/>
            <person name="Grimwood J."/>
            <person name="Schmutz J."/>
            <person name="Soltis P."/>
            <person name="Soltis D."/>
            <person name="Chen Z.-H."/>
        </authorList>
    </citation>
    <scope>NUCLEOTIDE SEQUENCE</scope>
    <source>
        <strain evidence="12">Whitten #5841</strain>
        <tissue evidence="12">Leaf</tissue>
    </source>
</reference>
<feature type="transmembrane region" description="Helical" evidence="10">
    <location>
        <begin position="306"/>
        <end position="336"/>
    </location>
</feature>
<dbReference type="OMA" id="RTIWSLF"/>
<feature type="domain" description="ABC transporter" evidence="11">
    <location>
        <begin position="552"/>
        <end position="795"/>
    </location>
</feature>
<dbReference type="CDD" id="cd03263">
    <property type="entry name" value="ABC_subfamily_A"/>
    <property type="match status" value="1"/>
</dbReference>
<evidence type="ECO:0000256" key="3">
    <source>
        <dbReference type="ARBA" id="ARBA00022448"/>
    </source>
</evidence>
<dbReference type="GO" id="GO:0016020">
    <property type="term" value="C:membrane"/>
    <property type="evidence" value="ECO:0007669"/>
    <property type="project" value="UniProtKB-SubCell"/>
</dbReference>
<dbReference type="InterPro" id="IPR026082">
    <property type="entry name" value="ABCA"/>
</dbReference>
<dbReference type="PANTHER" id="PTHR19229">
    <property type="entry name" value="ATP-BINDING CASSETTE TRANSPORTER SUBFAMILY A ABCA"/>
    <property type="match status" value="1"/>
</dbReference>
<gene>
    <name evidence="12" type="ORF">KP509_02G040100</name>
</gene>
<feature type="transmembrane region" description="Helical" evidence="10">
    <location>
        <begin position="458"/>
        <end position="476"/>
    </location>
</feature>
<evidence type="ECO:0000256" key="2">
    <source>
        <dbReference type="ARBA" id="ARBA00008526"/>
    </source>
</evidence>
<comment type="similarity">
    <text evidence="2">Belongs to the ABC transporter superfamily. ABCA family. CPR flippase (TC 3.A.1.211) subfamily.</text>
</comment>
<evidence type="ECO:0000256" key="5">
    <source>
        <dbReference type="ARBA" id="ARBA00022692"/>
    </source>
</evidence>
<keyword evidence="3" id="KW-0813">Transport</keyword>
<comment type="subcellular location">
    <subcellularLocation>
        <location evidence="1">Membrane</location>
        <topology evidence="1">Multi-pass membrane protein</topology>
    </subcellularLocation>
</comment>
<feature type="transmembrane region" description="Helical" evidence="10">
    <location>
        <begin position="342"/>
        <end position="363"/>
    </location>
</feature>
<evidence type="ECO:0000256" key="9">
    <source>
        <dbReference type="ARBA" id="ARBA00023136"/>
    </source>
</evidence>
<dbReference type="Proteomes" id="UP000825935">
    <property type="component" value="Chromosome 2"/>
</dbReference>
<proteinExistence type="inferred from homology"/>
<feature type="transmembrane region" description="Helical" evidence="10">
    <location>
        <begin position="264"/>
        <end position="285"/>
    </location>
</feature>
<dbReference type="PROSITE" id="PS50893">
    <property type="entry name" value="ABC_TRANSPORTER_2"/>
    <property type="match status" value="1"/>
</dbReference>
<dbReference type="Gene3D" id="3.40.50.300">
    <property type="entry name" value="P-loop containing nucleotide triphosphate hydrolases"/>
    <property type="match status" value="1"/>
</dbReference>
<keyword evidence="7" id="KW-0067">ATP-binding</keyword>
<dbReference type="Pfam" id="PF12698">
    <property type="entry name" value="ABC2_membrane_3"/>
    <property type="match status" value="1"/>
</dbReference>
<dbReference type="InterPro" id="IPR013525">
    <property type="entry name" value="ABC2_TM"/>
</dbReference>
<evidence type="ECO:0000256" key="8">
    <source>
        <dbReference type="ARBA" id="ARBA00022989"/>
    </source>
</evidence>
<evidence type="ECO:0000313" key="13">
    <source>
        <dbReference type="Proteomes" id="UP000825935"/>
    </source>
</evidence>
<keyword evidence="6" id="KW-0547">Nucleotide-binding</keyword>
<evidence type="ECO:0000256" key="4">
    <source>
        <dbReference type="ARBA" id="ARBA00022528"/>
    </source>
</evidence>
<evidence type="ECO:0000256" key="6">
    <source>
        <dbReference type="ARBA" id="ARBA00022741"/>
    </source>
</evidence>
<dbReference type="OrthoDB" id="10255969at2759"/>
<feature type="transmembrane region" description="Helical" evidence="10">
    <location>
        <begin position="70"/>
        <end position="90"/>
    </location>
</feature>
<dbReference type="InterPro" id="IPR003439">
    <property type="entry name" value="ABC_transporter-like_ATP-bd"/>
</dbReference>
<organism evidence="12 13">
    <name type="scientific">Ceratopteris richardii</name>
    <name type="common">Triangle waterfern</name>
    <dbReference type="NCBI Taxonomy" id="49495"/>
    <lineage>
        <taxon>Eukaryota</taxon>
        <taxon>Viridiplantae</taxon>
        <taxon>Streptophyta</taxon>
        <taxon>Embryophyta</taxon>
        <taxon>Tracheophyta</taxon>
        <taxon>Polypodiopsida</taxon>
        <taxon>Polypodiidae</taxon>
        <taxon>Polypodiales</taxon>
        <taxon>Pteridineae</taxon>
        <taxon>Pteridaceae</taxon>
        <taxon>Parkerioideae</taxon>
        <taxon>Ceratopteris</taxon>
    </lineage>
</organism>
<dbReference type="GO" id="GO:0005524">
    <property type="term" value="F:ATP binding"/>
    <property type="evidence" value="ECO:0007669"/>
    <property type="project" value="UniProtKB-KW"/>
</dbReference>
<evidence type="ECO:0000256" key="10">
    <source>
        <dbReference type="SAM" id="Phobius"/>
    </source>
</evidence>
<dbReference type="Pfam" id="PF00005">
    <property type="entry name" value="ABC_tran"/>
    <property type="match status" value="1"/>
</dbReference>
<keyword evidence="8 10" id="KW-1133">Transmembrane helix</keyword>
<dbReference type="SUPFAM" id="SSF52540">
    <property type="entry name" value="P-loop containing nucleoside triphosphate hydrolases"/>
    <property type="match status" value="1"/>
</dbReference>
<dbReference type="GO" id="GO:0140359">
    <property type="term" value="F:ABC-type transporter activity"/>
    <property type="evidence" value="ECO:0007669"/>
    <property type="project" value="InterPro"/>
</dbReference>
<evidence type="ECO:0000256" key="1">
    <source>
        <dbReference type="ARBA" id="ARBA00004141"/>
    </source>
</evidence>
<evidence type="ECO:0000259" key="11">
    <source>
        <dbReference type="PROSITE" id="PS50893"/>
    </source>
</evidence>
<dbReference type="Pfam" id="PF25158">
    <property type="entry name" value="ABCA11_C"/>
    <property type="match status" value="1"/>
</dbReference>
<keyword evidence="9 10" id="KW-0472">Membrane</keyword>
<feature type="transmembrane region" description="Helical" evidence="10">
    <location>
        <begin position="375"/>
        <end position="395"/>
    </location>
</feature>
<dbReference type="PROSITE" id="PS00211">
    <property type="entry name" value="ABC_TRANSPORTER_1"/>
    <property type="match status" value="1"/>
</dbReference>
<comment type="caution">
    <text evidence="12">The sequence shown here is derived from an EMBL/GenBank/DDBJ whole genome shotgun (WGS) entry which is preliminary data.</text>
</comment>
<sequence length="991" mass="110182">MSTSPQVLLRLPEQTNMSTSPQVLLGLPEQTATSQPPPVKHHGLSLFRRQLFALLTKNFFISLRNKRSTFLQLASSIFFVFLIFCVDRAVETRRRTTSGFRNLEDPKAKPVGPIPACETGYYIKTPCYDFIWSGKNIERASSIVENIRKNNPGRPIPKTKVLEFESVQEVNQWLMKNRMQTTGAIHFQEQSSTVLAYGIQTNSTVKNERGVFEDPTFTFQIPLQLAVEREIARSVAGDASIEWSVAFKEFAHPNIETSSVAGRVGPLFLFAASMFGFVIQMSSIVQERELRLRQAMSIMGLLDSAYWLSWLLWETALVLISSILMVLFGMIFQFYLFLNNSFGVLFFLFFLFQFNMVGFAFLVSTFVRSSGSARTVGFGIFIIGFILQLVIAFGFPYSNQFSKGLQNLMSLFPSNLLAIGLQYLGDATATKQSDGISWAGRGRCSTATPDCVITLDQIFRWFVATFFIWFLLALYLDNVLKDINGVSKPWYYFLLPSYWTGRSSSQADVGRCCCTGSFAIPLDSSAVDEDVAAEELFVKAQAEKSDDPNVAVRVCGLIKTFQGRARCCKCKRSPPYHAVKNLWIHFEKDKLFCLLGPNGAGKTTTINCLTGILPVSGGDAFVYGNSIRSSQGMSNIRSFMGVCPQFDVLWDSLTGLEHLYLFARIKGLPSSLEKQTAAELLSQVKLEKDMNARAGSYSGGMKRRLSVAIALIGNPKIVYLDEPTTGMDPITRRHVWDIIEGAKKGRSIILTTHSMEEADVLGDRIGIMAKGKLRCIGTSLYLKSRFGSGYVVSVSLIKKGNGKSPGNEKSSEMDASASQVKRFFLEKLKVEPSQESSDFLTYIIPREQEDCLTEFFDELQDKQLAFGIADIQMSLTTLEEVFLNIARKAELESAAEEGRFETVILPNGTSMKVPIGATFITVPDSQTDDHPQGMMIKLDWTQDESGNLCLARQSDPIPFSSSADPVEGIASNTRASFRISSTTDLSGGFPF</sequence>
<name>A0A8T2VC54_CERRI</name>